<name>A0A1K2H759_9LACT</name>
<organism evidence="2 3">
    <name type="scientific">Pseudolactococcus chungangensis CAU 28 = DSM 22330</name>
    <dbReference type="NCBI Taxonomy" id="1122154"/>
    <lineage>
        <taxon>Bacteria</taxon>
        <taxon>Bacillati</taxon>
        <taxon>Bacillota</taxon>
        <taxon>Bacilli</taxon>
        <taxon>Lactobacillales</taxon>
        <taxon>Streptococcaceae</taxon>
        <taxon>Pseudolactococcus</taxon>
    </lineage>
</organism>
<sequence length="108" mass="12378">MKNFFKGIHNFFSGKSVHQKQDYTKIDLEVLANLELAHSFNHAVHLHFNEKNGNLISFTGSISSITERQVVMKDLQSNQIRIILLSKIKKVTFVPENVKKSIINQKNA</sequence>
<reference evidence="1 4" key="1">
    <citation type="submission" date="2014-12" db="EMBL/GenBank/DDBJ databases">
        <title>Draft genome sequences of 10 type strains of Lactococcus.</title>
        <authorList>
            <person name="Sun Z."/>
            <person name="Zhong Z."/>
            <person name="Liu W."/>
            <person name="Zhang W."/>
            <person name="Zhang H."/>
        </authorList>
    </citation>
    <scope>NUCLEOTIDE SEQUENCE [LARGE SCALE GENOMIC DNA]</scope>
    <source>
        <strain evidence="1 4">DSM 22330</strain>
    </source>
</reference>
<dbReference type="EMBL" id="FPKS01000002">
    <property type="protein sequence ID" value="SFZ71485.1"/>
    <property type="molecule type" value="Genomic_DNA"/>
</dbReference>
<dbReference type="Proteomes" id="UP000185655">
    <property type="component" value="Unassembled WGS sequence"/>
</dbReference>
<reference evidence="2 3" key="2">
    <citation type="submission" date="2016-11" db="EMBL/GenBank/DDBJ databases">
        <authorList>
            <person name="Jaros S."/>
            <person name="Januszkiewicz K."/>
            <person name="Wedrychowicz H."/>
        </authorList>
    </citation>
    <scope>NUCLEOTIDE SEQUENCE [LARGE SCALE GENOMIC DNA]</scope>
    <source>
        <strain evidence="2 3">DSM 22330</strain>
    </source>
</reference>
<gene>
    <name evidence="1" type="ORF">RR45_GL000870</name>
    <name evidence="2" type="ORF">SAMN02746068_00410</name>
</gene>
<keyword evidence="4" id="KW-1185">Reference proteome</keyword>
<evidence type="ECO:0000313" key="4">
    <source>
        <dbReference type="Proteomes" id="UP000218979"/>
    </source>
</evidence>
<evidence type="ECO:0008006" key="5">
    <source>
        <dbReference type="Google" id="ProtNLM"/>
    </source>
</evidence>
<dbReference type="EMBL" id="JXJT01000002">
    <property type="protein sequence ID" value="PCS04555.1"/>
    <property type="molecule type" value="Genomic_DNA"/>
</dbReference>
<proteinExistence type="predicted"/>
<evidence type="ECO:0000313" key="3">
    <source>
        <dbReference type="Proteomes" id="UP000185655"/>
    </source>
</evidence>
<dbReference type="Proteomes" id="UP000218979">
    <property type="component" value="Unassembled WGS sequence"/>
</dbReference>
<dbReference type="OrthoDB" id="2242563at2"/>
<evidence type="ECO:0000313" key="2">
    <source>
        <dbReference type="EMBL" id="SFZ71485.1"/>
    </source>
</evidence>
<evidence type="ECO:0000313" key="1">
    <source>
        <dbReference type="EMBL" id="PCS04555.1"/>
    </source>
</evidence>
<protein>
    <recommendedName>
        <fullName evidence="5">YolD-like protein</fullName>
    </recommendedName>
</protein>
<dbReference type="RefSeq" id="WP_143188713.1">
    <property type="nucleotide sequence ID" value="NZ_FPKS01000002.1"/>
</dbReference>
<accession>A0A1K2H759</accession>
<dbReference type="AlphaFoldDB" id="A0A1K2H759"/>